<keyword evidence="7" id="KW-1185">Reference proteome</keyword>
<proteinExistence type="inferred from homology"/>
<keyword evidence="3" id="KW-0862">Zinc</keyword>
<accession>V5BYD9</accession>
<protein>
    <submittedName>
        <fullName evidence="6">Glutathione-dependent formaldehyde-activating GFA</fullName>
    </submittedName>
</protein>
<name>V5BYD9_9GAMM</name>
<dbReference type="Pfam" id="PF04828">
    <property type="entry name" value="GFA"/>
    <property type="match status" value="1"/>
</dbReference>
<dbReference type="AlphaFoldDB" id="V5BYD9"/>
<dbReference type="RefSeq" id="WP_023494109.1">
    <property type="nucleotide sequence ID" value="NZ_AYLO01000043.1"/>
</dbReference>
<evidence type="ECO:0000256" key="4">
    <source>
        <dbReference type="ARBA" id="ARBA00023239"/>
    </source>
</evidence>
<dbReference type="eggNOG" id="COG3791">
    <property type="taxonomic scope" value="Bacteria"/>
</dbReference>
<dbReference type="STRING" id="1116472.MGMO_44c00070"/>
<organism evidence="6 7">
    <name type="scientific">Methyloglobulus morosus KoM1</name>
    <dbReference type="NCBI Taxonomy" id="1116472"/>
    <lineage>
        <taxon>Bacteria</taxon>
        <taxon>Pseudomonadati</taxon>
        <taxon>Pseudomonadota</taxon>
        <taxon>Gammaproteobacteria</taxon>
        <taxon>Methylococcales</taxon>
        <taxon>Methylococcaceae</taxon>
        <taxon>Methyloglobulus</taxon>
    </lineage>
</organism>
<dbReference type="InterPro" id="IPR011057">
    <property type="entry name" value="Mss4-like_sf"/>
</dbReference>
<dbReference type="GO" id="GO:0016846">
    <property type="term" value="F:carbon-sulfur lyase activity"/>
    <property type="evidence" value="ECO:0007669"/>
    <property type="project" value="InterPro"/>
</dbReference>
<reference evidence="6 7" key="1">
    <citation type="journal article" date="2013" name="Genome Announc.">
        <title>Draft Genome Sequence of the Methanotrophic Gammaproteobacterium Methyloglobulus morosus DSM 22980 Strain KoM1.</title>
        <authorList>
            <person name="Poehlein A."/>
            <person name="Deutzmann J.S."/>
            <person name="Daniel R."/>
            <person name="Simeonova D.D."/>
        </authorList>
    </citation>
    <scope>NUCLEOTIDE SEQUENCE [LARGE SCALE GENOMIC DNA]</scope>
    <source>
        <strain evidence="6 7">KoM1</strain>
    </source>
</reference>
<evidence type="ECO:0000313" key="6">
    <source>
        <dbReference type="EMBL" id="ESS72859.1"/>
    </source>
</evidence>
<dbReference type="InterPro" id="IPR006913">
    <property type="entry name" value="CENP-V/GFA"/>
</dbReference>
<evidence type="ECO:0000256" key="2">
    <source>
        <dbReference type="ARBA" id="ARBA00022723"/>
    </source>
</evidence>
<comment type="similarity">
    <text evidence="1">Belongs to the Gfa family.</text>
</comment>
<keyword evidence="2" id="KW-0479">Metal-binding</keyword>
<dbReference type="EMBL" id="AYLO01000043">
    <property type="protein sequence ID" value="ESS72859.1"/>
    <property type="molecule type" value="Genomic_DNA"/>
</dbReference>
<gene>
    <name evidence="6" type="ORF">MGMO_44c00070</name>
</gene>
<comment type="caution">
    <text evidence="6">The sequence shown here is derived from an EMBL/GenBank/DDBJ whole genome shotgun (WGS) entry which is preliminary data.</text>
</comment>
<dbReference type="Proteomes" id="UP000017842">
    <property type="component" value="Unassembled WGS sequence"/>
</dbReference>
<keyword evidence="4" id="KW-0456">Lyase</keyword>
<dbReference type="PROSITE" id="PS51891">
    <property type="entry name" value="CENP_V_GFA"/>
    <property type="match status" value="1"/>
</dbReference>
<evidence type="ECO:0000259" key="5">
    <source>
        <dbReference type="PROSITE" id="PS51891"/>
    </source>
</evidence>
<dbReference type="Gene3D" id="3.90.1590.10">
    <property type="entry name" value="glutathione-dependent formaldehyde- activating enzyme (gfa)"/>
    <property type="match status" value="1"/>
</dbReference>
<dbReference type="SUPFAM" id="SSF51316">
    <property type="entry name" value="Mss4-like"/>
    <property type="match status" value="1"/>
</dbReference>
<dbReference type="GO" id="GO:0046872">
    <property type="term" value="F:metal ion binding"/>
    <property type="evidence" value="ECO:0007669"/>
    <property type="project" value="UniProtKB-KW"/>
</dbReference>
<dbReference type="PANTHER" id="PTHR33337:SF40">
    <property type="entry name" value="CENP-V_GFA DOMAIN-CONTAINING PROTEIN-RELATED"/>
    <property type="match status" value="1"/>
</dbReference>
<evidence type="ECO:0000313" key="7">
    <source>
        <dbReference type="Proteomes" id="UP000017842"/>
    </source>
</evidence>
<feature type="domain" description="CENP-V/GFA" evidence="5">
    <location>
        <begin position="5"/>
        <end position="122"/>
    </location>
</feature>
<dbReference type="PANTHER" id="PTHR33337">
    <property type="entry name" value="GFA DOMAIN-CONTAINING PROTEIN"/>
    <property type="match status" value="1"/>
</dbReference>
<evidence type="ECO:0000256" key="1">
    <source>
        <dbReference type="ARBA" id="ARBA00005495"/>
    </source>
</evidence>
<dbReference type="OrthoDB" id="9786619at2"/>
<evidence type="ECO:0000256" key="3">
    <source>
        <dbReference type="ARBA" id="ARBA00022833"/>
    </source>
</evidence>
<sequence>MKLPITGGCLCGMVRYEISAQPLRTANCYCRTCQKSSGAPYLAILIVPEAAFTVSGAYKEFITIAASGNKMHRAFCPECGTSLFVRNSGFPQIRPISAVTLDDPSIYKPEKDIWVSDAQPWVVMDPNLPKFEGNPF</sequence>